<evidence type="ECO:0000313" key="8">
    <source>
        <dbReference type="EMBL" id="KAG7167944.1"/>
    </source>
</evidence>
<evidence type="ECO:0000259" key="6">
    <source>
        <dbReference type="SMART" id="SM00385"/>
    </source>
</evidence>
<dbReference type="InterPro" id="IPR039361">
    <property type="entry name" value="Cyclin"/>
</dbReference>
<keyword evidence="9" id="KW-1185">Reference proteome</keyword>
<dbReference type="PROSITE" id="PS00292">
    <property type="entry name" value="CYCLINS"/>
    <property type="match status" value="1"/>
</dbReference>
<dbReference type="GO" id="GO:0044772">
    <property type="term" value="P:mitotic cell cycle phase transition"/>
    <property type="evidence" value="ECO:0007669"/>
    <property type="project" value="InterPro"/>
</dbReference>
<protein>
    <submittedName>
        <fullName evidence="8">Cyclin-A-like</fullName>
    </submittedName>
</protein>
<name>A0A8J5MYL8_HOMAM</name>
<dbReference type="CDD" id="cd20504">
    <property type="entry name" value="CYCLIN_CCNA_rpt1"/>
    <property type="match status" value="1"/>
</dbReference>
<dbReference type="PANTHER" id="PTHR10177">
    <property type="entry name" value="CYCLINS"/>
    <property type="match status" value="1"/>
</dbReference>
<dbReference type="InterPro" id="IPR006671">
    <property type="entry name" value="Cyclin_N"/>
</dbReference>
<dbReference type="InterPro" id="IPR013763">
    <property type="entry name" value="Cyclin-like_dom"/>
</dbReference>
<comment type="caution">
    <text evidence="8">The sequence shown here is derived from an EMBL/GenBank/DDBJ whole genome shotgun (WGS) entry which is preliminary data.</text>
</comment>
<dbReference type="InterPro" id="IPR048258">
    <property type="entry name" value="Cyclins_cyclin-box"/>
</dbReference>
<keyword evidence="3" id="KW-0131">Cell cycle</keyword>
<dbReference type="FunFam" id="1.10.472.10:FF:000001">
    <property type="entry name" value="G2/mitotic-specific cyclin"/>
    <property type="match status" value="1"/>
</dbReference>
<dbReference type="GO" id="GO:0051301">
    <property type="term" value="P:cell division"/>
    <property type="evidence" value="ECO:0007669"/>
    <property type="project" value="UniProtKB-KW"/>
</dbReference>
<dbReference type="EMBL" id="JAHLQT010021080">
    <property type="protein sequence ID" value="KAG7167944.1"/>
    <property type="molecule type" value="Genomic_DNA"/>
</dbReference>
<dbReference type="InterPro" id="IPR046965">
    <property type="entry name" value="Cyclin_A/B-like"/>
</dbReference>
<dbReference type="PIRSF" id="PIRSF001771">
    <property type="entry name" value="Cyclin_A_B_D_E"/>
    <property type="match status" value="1"/>
</dbReference>
<dbReference type="InterPro" id="IPR004367">
    <property type="entry name" value="Cyclin_C-dom"/>
</dbReference>
<dbReference type="SUPFAM" id="SSF47954">
    <property type="entry name" value="Cyclin-like"/>
    <property type="match status" value="2"/>
</dbReference>
<evidence type="ECO:0000256" key="2">
    <source>
        <dbReference type="ARBA" id="ARBA00023127"/>
    </source>
</evidence>
<evidence type="ECO:0000259" key="7">
    <source>
        <dbReference type="SMART" id="SM01332"/>
    </source>
</evidence>
<dbReference type="AlphaFoldDB" id="A0A8J5MYL8"/>
<keyword evidence="2 4" id="KW-0195">Cyclin</keyword>
<feature type="domain" description="Cyclin-like" evidence="6">
    <location>
        <begin position="101"/>
        <end position="185"/>
    </location>
</feature>
<organism evidence="8 9">
    <name type="scientific">Homarus americanus</name>
    <name type="common">American lobster</name>
    <dbReference type="NCBI Taxonomy" id="6706"/>
    <lineage>
        <taxon>Eukaryota</taxon>
        <taxon>Metazoa</taxon>
        <taxon>Ecdysozoa</taxon>
        <taxon>Arthropoda</taxon>
        <taxon>Crustacea</taxon>
        <taxon>Multicrustacea</taxon>
        <taxon>Malacostraca</taxon>
        <taxon>Eumalacostraca</taxon>
        <taxon>Eucarida</taxon>
        <taxon>Decapoda</taxon>
        <taxon>Pleocyemata</taxon>
        <taxon>Astacidea</taxon>
        <taxon>Nephropoidea</taxon>
        <taxon>Nephropidae</taxon>
        <taxon>Homarus</taxon>
    </lineage>
</organism>
<dbReference type="GO" id="GO:0016538">
    <property type="term" value="F:cyclin-dependent protein serine/threonine kinase regulator activity"/>
    <property type="evidence" value="ECO:0007669"/>
    <property type="project" value="InterPro"/>
</dbReference>
<feature type="domain" description="Cyclin-like" evidence="6">
    <location>
        <begin position="198"/>
        <end position="280"/>
    </location>
</feature>
<dbReference type="Pfam" id="PF00134">
    <property type="entry name" value="Cyclin_N"/>
    <property type="match status" value="1"/>
</dbReference>
<dbReference type="Pfam" id="PF02984">
    <property type="entry name" value="Cyclin_C"/>
    <property type="match status" value="1"/>
</dbReference>
<feature type="region of interest" description="Disordered" evidence="5">
    <location>
        <begin position="1"/>
        <end position="29"/>
    </location>
</feature>
<evidence type="ECO:0000313" key="9">
    <source>
        <dbReference type="Proteomes" id="UP000747542"/>
    </source>
</evidence>
<evidence type="ECO:0000256" key="4">
    <source>
        <dbReference type="RuleBase" id="RU000383"/>
    </source>
</evidence>
<proteinExistence type="inferred from homology"/>
<gene>
    <name evidence="8" type="primary">Ccna-L</name>
    <name evidence="8" type="ORF">Hamer_G018369</name>
</gene>
<dbReference type="SMART" id="SM01332">
    <property type="entry name" value="Cyclin_C"/>
    <property type="match status" value="1"/>
</dbReference>
<accession>A0A8J5MYL8</accession>
<dbReference type="Gene3D" id="1.10.472.10">
    <property type="entry name" value="Cyclin-like"/>
    <property type="match status" value="2"/>
</dbReference>
<evidence type="ECO:0000256" key="1">
    <source>
        <dbReference type="ARBA" id="ARBA00022618"/>
    </source>
</evidence>
<dbReference type="SMART" id="SM00385">
    <property type="entry name" value="CYCLIN"/>
    <property type="match status" value="2"/>
</dbReference>
<reference evidence="8" key="1">
    <citation type="journal article" date="2021" name="Sci. Adv.">
        <title>The American lobster genome reveals insights on longevity, neural, and immune adaptations.</title>
        <authorList>
            <person name="Polinski J.M."/>
            <person name="Zimin A.V."/>
            <person name="Clark K.F."/>
            <person name="Kohn A.B."/>
            <person name="Sadowski N."/>
            <person name="Timp W."/>
            <person name="Ptitsyn A."/>
            <person name="Khanna P."/>
            <person name="Romanova D.Y."/>
            <person name="Williams P."/>
            <person name="Greenwood S.J."/>
            <person name="Moroz L.L."/>
            <person name="Walt D.R."/>
            <person name="Bodnar A.G."/>
        </authorList>
    </citation>
    <scope>NUCLEOTIDE SEQUENCE</scope>
    <source>
        <strain evidence="8">GMGI-L3</strain>
    </source>
</reference>
<dbReference type="InterPro" id="IPR036915">
    <property type="entry name" value="Cyclin-like_sf"/>
</dbReference>
<sequence>MSSTTNSSVPLPLRERSSDIESSASTDPMEMSVCEDDLMVVETTPREDVLQSRNDDIYDVPEYAADIYQYLREAEVCHKPRANYMSKQSDITSSMRWILVDWLVEVAEEYSLHTETLYLAVSYIDRFLSHMSVKRDKLQLVGTTAMFIAAKYEEIYPPDVGQFAYITDNTYKVGQILRMEHLILKVLSFDMAVPTAHLFVNKFSRMCKNSEETLNLALFLAEVTMLDCDPFLRFLPSMIAASAVALANHTQGRVAWPSHMVESTGYALEDLRECYVNLYRAFSRVHEPQQHAIRDKYKSSKWHGVSQLSPRQNFPW</sequence>
<feature type="domain" description="Cyclin C-terminal" evidence="7">
    <location>
        <begin position="194"/>
        <end position="311"/>
    </location>
</feature>
<dbReference type="Proteomes" id="UP000747542">
    <property type="component" value="Unassembled WGS sequence"/>
</dbReference>
<keyword evidence="1" id="KW-0132">Cell division</keyword>
<evidence type="ECO:0000256" key="3">
    <source>
        <dbReference type="ARBA" id="ARBA00023306"/>
    </source>
</evidence>
<comment type="similarity">
    <text evidence="4">Belongs to the cyclin family.</text>
</comment>
<evidence type="ECO:0000256" key="5">
    <source>
        <dbReference type="SAM" id="MobiDB-lite"/>
    </source>
</evidence>